<dbReference type="Proteomes" id="UP000041247">
    <property type="component" value="Unassembled WGS sequence"/>
</dbReference>
<organism evidence="1 2">
    <name type="scientific">Xanthomonas graminis pv. poae</name>
    <dbReference type="NCBI Taxonomy" id="227946"/>
    <lineage>
        <taxon>Bacteria</taxon>
        <taxon>Pseudomonadati</taxon>
        <taxon>Pseudomonadota</taxon>
        <taxon>Gammaproteobacteria</taxon>
        <taxon>Lysobacterales</taxon>
        <taxon>Lysobacteraceae</taxon>
        <taxon>Xanthomonas</taxon>
        <taxon>Xanthomonas translucens group</taxon>
        <taxon>Xanthomonas graminis</taxon>
    </lineage>
</organism>
<evidence type="ECO:0000313" key="2">
    <source>
        <dbReference type="Proteomes" id="UP000041247"/>
    </source>
</evidence>
<proteinExistence type="predicted"/>
<dbReference type="EMBL" id="CXOK01000117">
    <property type="protein sequence ID" value="CTP92363.1"/>
    <property type="molecule type" value="Genomic_DNA"/>
</dbReference>
<evidence type="ECO:0000313" key="1">
    <source>
        <dbReference type="EMBL" id="CTP92363.1"/>
    </source>
</evidence>
<protein>
    <submittedName>
        <fullName evidence="1">Uncharacterized protein</fullName>
    </submittedName>
</protein>
<sequence length="80" mass="8809">MSRTKLLLDAHQLAPDAFFTDDQTDHEIRRSLVLAFMGPEAGIDLDSEAMVARAFDSMLRTGVTVDGGTRSSRPHAQLLH</sequence>
<reference evidence="1 2" key="1">
    <citation type="submission" date="2015-07" db="EMBL/GenBank/DDBJ databases">
        <authorList>
            <person name="Noorani M."/>
        </authorList>
    </citation>
    <scope>NUCLEOTIDE SEQUENCE [LARGE SCALE GENOMIC DNA]</scope>
    <source>
        <strain evidence="1">LMG728</strain>
    </source>
</reference>
<accession>A0A0K3A399</accession>
<dbReference type="AlphaFoldDB" id="A0A0K3A399"/>
<dbReference type="RefSeq" id="WP_053841846.1">
    <property type="nucleotide sequence ID" value="NZ_CP076250.1"/>
</dbReference>
<name>A0A0K3A399_9XANT</name>
<gene>
    <name evidence="1" type="ORF">XTPLMG728_3212</name>
</gene>